<dbReference type="Proteomes" id="UP000623467">
    <property type="component" value="Unassembled WGS sequence"/>
</dbReference>
<keyword evidence="2" id="KW-1185">Reference proteome</keyword>
<accession>A0A8H6ZAE7</accession>
<dbReference type="EMBL" id="JACAZH010000002">
    <property type="protein sequence ID" value="KAF7375453.1"/>
    <property type="molecule type" value="Genomic_DNA"/>
</dbReference>
<evidence type="ECO:0000313" key="2">
    <source>
        <dbReference type="Proteomes" id="UP000623467"/>
    </source>
</evidence>
<protein>
    <submittedName>
        <fullName evidence="1">Uncharacterized protein</fullName>
    </submittedName>
</protein>
<sequence>MEALLTILVGSPALQTLSLINSSPTTSNGFPVQLKCFSALTIRTKQFAPTCLHLLRYLIIPPSTMVDIFYNTEALDDYMLTRFISYVSPTSATTYDTIRVSHRRGFAYHLFNSARPWWSCRFKIKGGTLQSDFCHATRALMNTLKFSNVTTLHLTGATTAGVWIILAQHLHRVQTLHLHETTPASWLDFLLTQAMFVLGITHWKYKEHGLSFRAKDGSLAHAWPGLRCLSLHKLNLGHDVRGTSDPLQPSRSEMLRALLWARREGGARITRLEIEDCRNVFSHDLMHFRLFSDVEHDGKGLVITTGEEYESLGVYSIDVLMRMLERADGCSTKE</sequence>
<gene>
    <name evidence="1" type="ORF">MSAN_00433200</name>
</gene>
<comment type="caution">
    <text evidence="1">The sequence shown here is derived from an EMBL/GenBank/DDBJ whole genome shotgun (WGS) entry which is preliminary data.</text>
</comment>
<proteinExistence type="predicted"/>
<dbReference type="OrthoDB" id="2993888at2759"/>
<name>A0A8H6ZAE7_9AGAR</name>
<reference evidence="1" key="1">
    <citation type="submission" date="2020-05" db="EMBL/GenBank/DDBJ databases">
        <title>Mycena genomes resolve the evolution of fungal bioluminescence.</title>
        <authorList>
            <person name="Tsai I.J."/>
        </authorList>
    </citation>
    <scope>NUCLEOTIDE SEQUENCE</scope>
    <source>
        <strain evidence="1">160909Yilan</strain>
    </source>
</reference>
<evidence type="ECO:0000313" key="1">
    <source>
        <dbReference type="EMBL" id="KAF7375453.1"/>
    </source>
</evidence>
<organism evidence="1 2">
    <name type="scientific">Mycena sanguinolenta</name>
    <dbReference type="NCBI Taxonomy" id="230812"/>
    <lineage>
        <taxon>Eukaryota</taxon>
        <taxon>Fungi</taxon>
        <taxon>Dikarya</taxon>
        <taxon>Basidiomycota</taxon>
        <taxon>Agaricomycotina</taxon>
        <taxon>Agaricomycetes</taxon>
        <taxon>Agaricomycetidae</taxon>
        <taxon>Agaricales</taxon>
        <taxon>Marasmiineae</taxon>
        <taxon>Mycenaceae</taxon>
        <taxon>Mycena</taxon>
    </lineage>
</organism>
<dbReference type="AlphaFoldDB" id="A0A8H6ZAE7"/>